<feature type="compositionally biased region" description="Basic and acidic residues" evidence="1">
    <location>
        <begin position="40"/>
        <end position="54"/>
    </location>
</feature>
<keyword evidence="3" id="KW-1185">Reference proteome</keyword>
<evidence type="ECO:0000313" key="3">
    <source>
        <dbReference type="Proteomes" id="UP001187346"/>
    </source>
</evidence>
<accession>A0ABU4FBK3</accession>
<dbReference type="RefSeq" id="WP_317772122.1">
    <property type="nucleotide sequence ID" value="NZ_JAWMAJ010000056.1"/>
</dbReference>
<evidence type="ECO:0000256" key="1">
    <source>
        <dbReference type="SAM" id="MobiDB-lite"/>
    </source>
</evidence>
<dbReference type="Proteomes" id="UP001187346">
    <property type="component" value="Unassembled WGS sequence"/>
</dbReference>
<sequence length="205" mass="22134">MKNVPRRQRKTTAAPKRVAPKGNNGLKHRREKQRAAAADAPKDSPRTYRPEELLSPHMLLSRFTERATGLLTAIPEEERPPQAAVTAALRQAVLEAFRSREEYVARMVEVDLLAAAPHQSAGSLRKGIRSALLDQGVRCVDSPDGESELFVVVEGDGEAFEVLRPAYVDQATGKLVLSGQLRRLPGNDGGDHSAGDGEAPNGEGA</sequence>
<name>A0ABU4FBK3_9ACTN</name>
<gene>
    <name evidence="2" type="ORF">R5A26_18675</name>
</gene>
<feature type="region of interest" description="Disordered" evidence="1">
    <location>
        <begin position="182"/>
        <end position="205"/>
    </location>
</feature>
<dbReference type="EMBL" id="JAWMAJ010000056">
    <property type="protein sequence ID" value="MDV7217976.1"/>
    <property type="molecule type" value="Genomic_DNA"/>
</dbReference>
<proteinExistence type="predicted"/>
<feature type="region of interest" description="Disordered" evidence="1">
    <location>
        <begin position="1"/>
        <end position="55"/>
    </location>
</feature>
<feature type="compositionally biased region" description="Basic residues" evidence="1">
    <location>
        <begin position="1"/>
        <end position="10"/>
    </location>
</feature>
<protein>
    <submittedName>
        <fullName evidence="2">Uncharacterized protein</fullName>
    </submittedName>
</protein>
<reference evidence="2 3" key="1">
    <citation type="submission" date="2023-10" db="EMBL/GenBank/DDBJ databases">
        <title>Characterization of rhizosphere-enriched actinobacteria from wheat plants lab-grown on chernevaya soil.</title>
        <authorList>
            <person name="Tikhonova E.N."/>
            <person name="Konopkin A."/>
            <person name="Kravchenko I.K."/>
        </authorList>
    </citation>
    <scope>NUCLEOTIDE SEQUENCE [LARGE SCALE GENOMIC DNA]</scope>
    <source>
        <strain evidence="2 3">RR29</strain>
    </source>
</reference>
<comment type="caution">
    <text evidence="2">The sequence shown here is derived from an EMBL/GenBank/DDBJ whole genome shotgun (WGS) entry which is preliminary data.</text>
</comment>
<organism evidence="2 3">
    <name type="scientific">Streptomyces prunicolor</name>
    <dbReference type="NCBI Taxonomy" id="67348"/>
    <lineage>
        <taxon>Bacteria</taxon>
        <taxon>Bacillati</taxon>
        <taxon>Actinomycetota</taxon>
        <taxon>Actinomycetes</taxon>
        <taxon>Kitasatosporales</taxon>
        <taxon>Streptomycetaceae</taxon>
        <taxon>Streptomyces</taxon>
    </lineage>
</organism>
<evidence type="ECO:0000313" key="2">
    <source>
        <dbReference type="EMBL" id="MDV7217976.1"/>
    </source>
</evidence>